<proteinExistence type="inferred from homology"/>
<evidence type="ECO:0000256" key="11">
    <source>
        <dbReference type="SAM" id="SignalP"/>
    </source>
</evidence>
<organism evidence="13 14">
    <name type="scientific">Mycena albidolilacea</name>
    <dbReference type="NCBI Taxonomy" id="1033008"/>
    <lineage>
        <taxon>Eukaryota</taxon>
        <taxon>Fungi</taxon>
        <taxon>Dikarya</taxon>
        <taxon>Basidiomycota</taxon>
        <taxon>Agaricomycotina</taxon>
        <taxon>Agaricomycetes</taxon>
        <taxon>Agaricomycetidae</taxon>
        <taxon>Agaricales</taxon>
        <taxon>Marasmiineae</taxon>
        <taxon>Mycenaceae</taxon>
        <taxon>Mycena</taxon>
    </lineage>
</organism>
<feature type="signal peptide" evidence="11">
    <location>
        <begin position="1"/>
        <end position="17"/>
    </location>
</feature>
<comment type="similarity">
    <text evidence="2">Belongs to the peptidase U48 family.</text>
</comment>
<evidence type="ECO:0000256" key="10">
    <source>
        <dbReference type="ARBA" id="ARBA00049729"/>
    </source>
</evidence>
<keyword evidence="4" id="KW-0812">Transmembrane</keyword>
<protein>
    <recommendedName>
        <fullName evidence="10">intramembrane prenyl-peptidase Rce1</fullName>
        <ecNumber evidence="10">3.4.26.1</ecNumber>
    </recommendedName>
</protein>
<keyword evidence="11" id="KW-0732">Signal</keyword>
<evidence type="ECO:0000256" key="9">
    <source>
        <dbReference type="ARBA" id="ARBA00047280"/>
    </source>
</evidence>
<feature type="chain" id="PRO_5042159300" description="intramembrane prenyl-peptidase Rce1" evidence="11">
    <location>
        <begin position="18"/>
        <end position="194"/>
    </location>
</feature>
<evidence type="ECO:0000313" key="14">
    <source>
        <dbReference type="Proteomes" id="UP001218218"/>
    </source>
</evidence>
<evidence type="ECO:0000256" key="1">
    <source>
        <dbReference type="ARBA" id="ARBA00004477"/>
    </source>
</evidence>
<keyword evidence="14" id="KW-1185">Reference proteome</keyword>
<dbReference type="PANTHER" id="PTHR13046">
    <property type="entry name" value="PROTEASE U48 CAAX PRENYL PROTEASE RCE1"/>
    <property type="match status" value="1"/>
</dbReference>
<dbReference type="InterPro" id="IPR039731">
    <property type="entry name" value="Rce1"/>
</dbReference>
<evidence type="ECO:0000256" key="4">
    <source>
        <dbReference type="ARBA" id="ARBA00022692"/>
    </source>
</evidence>
<sequence>MQTPLLFLGLLYGSFLAGSLPGQSKYSLHPDFFRIFGTWVGFRDYAWGPLTEEIVFRAAARWKMIAFAPLVFGPDTSHVHHAWHTYNHYGRTKDALKRAVLTTLFQTAYTTLFGAYTSHLFLRTSSKVPPFTAHVFCNTMGFPQLQTEMRRFPTQKFGEFLVTSRLRQVFGFGVHSRVHAFLSPYLLRVEMYAA</sequence>
<keyword evidence="6" id="KW-0256">Endoplasmic reticulum</keyword>
<comment type="catalytic activity">
    <reaction evidence="9">
        <text>Hydrolyzes the peptide bond -P2-(S-farnesyl or geranylgeranyl)C-P1'-P2'-P3'-COOH where P1' and P2' are amino acids with aliphatic sidechains and P3' is any C-terminal residue.</text>
        <dbReference type="EC" id="3.4.26.1"/>
    </reaction>
</comment>
<comment type="subcellular location">
    <subcellularLocation>
        <location evidence="1">Endoplasmic reticulum membrane</location>
        <topology evidence="1">Multi-pass membrane protein</topology>
    </subcellularLocation>
</comment>
<dbReference type="InterPro" id="IPR003675">
    <property type="entry name" value="Rce1/LyrA-like_dom"/>
</dbReference>
<evidence type="ECO:0000256" key="6">
    <source>
        <dbReference type="ARBA" id="ARBA00022824"/>
    </source>
</evidence>
<gene>
    <name evidence="13" type="ORF">DFH08DRAFT_977284</name>
</gene>
<dbReference type="GO" id="GO:0004222">
    <property type="term" value="F:metalloendopeptidase activity"/>
    <property type="evidence" value="ECO:0007669"/>
    <property type="project" value="InterPro"/>
</dbReference>
<evidence type="ECO:0000256" key="2">
    <source>
        <dbReference type="ARBA" id="ARBA00006897"/>
    </source>
</evidence>
<evidence type="ECO:0000256" key="5">
    <source>
        <dbReference type="ARBA" id="ARBA00022801"/>
    </source>
</evidence>
<comment type="caution">
    <text evidence="13">The sequence shown here is derived from an EMBL/GenBank/DDBJ whole genome shotgun (WGS) entry which is preliminary data.</text>
</comment>
<dbReference type="EMBL" id="JARIHO010000108">
    <property type="protein sequence ID" value="KAJ7303070.1"/>
    <property type="molecule type" value="Genomic_DNA"/>
</dbReference>
<keyword evidence="5" id="KW-0378">Hydrolase</keyword>
<dbReference type="PANTHER" id="PTHR13046:SF0">
    <property type="entry name" value="CAAX PRENYL PROTEASE 2"/>
    <property type="match status" value="1"/>
</dbReference>
<dbReference type="AlphaFoldDB" id="A0AAD6Z101"/>
<evidence type="ECO:0000256" key="3">
    <source>
        <dbReference type="ARBA" id="ARBA00022670"/>
    </source>
</evidence>
<keyword evidence="7" id="KW-1133">Transmembrane helix</keyword>
<dbReference type="GO" id="GO:0071586">
    <property type="term" value="P:CAAX-box protein processing"/>
    <property type="evidence" value="ECO:0007669"/>
    <property type="project" value="InterPro"/>
</dbReference>
<evidence type="ECO:0000256" key="8">
    <source>
        <dbReference type="ARBA" id="ARBA00023136"/>
    </source>
</evidence>
<evidence type="ECO:0000259" key="12">
    <source>
        <dbReference type="Pfam" id="PF02517"/>
    </source>
</evidence>
<dbReference type="EC" id="3.4.26.1" evidence="10"/>
<dbReference type="Pfam" id="PF02517">
    <property type="entry name" value="Rce1-like"/>
    <property type="match status" value="1"/>
</dbReference>
<evidence type="ECO:0000313" key="13">
    <source>
        <dbReference type="EMBL" id="KAJ7303070.1"/>
    </source>
</evidence>
<dbReference type="GO" id="GO:0005789">
    <property type="term" value="C:endoplasmic reticulum membrane"/>
    <property type="evidence" value="ECO:0007669"/>
    <property type="project" value="UniProtKB-SubCell"/>
</dbReference>
<keyword evidence="8" id="KW-0472">Membrane</keyword>
<name>A0AAD6Z101_9AGAR</name>
<evidence type="ECO:0000256" key="7">
    <source>
        <dbReference type="ARBA" id="ARBA00022989"/>
    </source>
</evidence>
<accession>A0AAD6Z101</accession>
<reference evidence="13" key="1">
    <citation type="submission" date="2023-03" db="EMBL/GenBank/DDBJ databases">
        <title>Massive genome expansion in bonnet fungi (Mycena s.s.) driven by repeated elements and novel gene families across ecological guilds.</title>
        <authorList>
            <consortium name="Lawrence Berkeley National Laboratory"/>
            <person name="Harder C.B."/>
            <person name="Miyauchi S."/>
            <person name="Viragh M."/>
            <person name="Kuo A."/>
            <person name="Thoen E."/>
            <person name="Andreopoulos B."/>
            <person name="Lu D."/>
            <person name="Skrede I."/>
            <person name="Drula E."/>
            <person name="Henrissat B."/>
            <person name="Morin E."/>
            <person name="Kohler A."/>
            <person name="Barry K."/>
            <person name="LaButti K."/>
            <person name="Morin E."/>
            <person name="Salamov A."/>
            <person name="Lipzen A."/>
            <person name="Mereny Z."/>
            <person name="Hegedus B."/>
            <person name="Baldrian P."/>
            <person name="Stursova M."/>
            <person name="Weitz H."/>
            <person name="Taylor A."/>
            <person name="Grigoriev I.V."/>
            <person name="Nagy L.G."/>
            <person name="Martin F."/>
            <person name="Kauserud H."/>
        </authorList>
    </citation>
    <scope>NUCLEOTIDE SEQUENCE</scope>
    <source>
        <strain evidence="13">CBHHK002</strain>
    </source>
</reference>
<keyword evidence="3" id="KW-0645">Protease</keyword>
<dbReference type="Proteomes" id="UP001218218">
    <property type="component" value="Unassembled WGS sequence"/>
</dbReference>
<feature type="domain" description="CAAX prenyl protease 2/Lysostaphin resistance protein A-like" evidence="12">
    <location>
        <begin position="39"/>
        <end position="140"/>
    </location>
</feature>